<dbReference type="InterPro" id="IPR036998">
    <property type="entry name" value="Porin_LamB_sf"/>
</dbReference>
<comment type="subcellular location">
    <subcellularLocation>
        <location evidence="1 12">Cell outer membrane</location>
        <topology evidence="1 12">Multi-pass membrane protein</topology>
    </subcellularLocation>
</comment>
<comment type="catalytic activity">
    <reaction evidence="12">
        <text>beta-maltose(in) = beta-maltose(out)</text>
        <dbReference type="Rhea" id="RHEA:29731"/>
        <dbReference type="ChEBI" id="CHEBI:18147"/>
    </reaction>
</comment>
<evidence type="ECO:0000256" key="5">
    <source>
        <dbReference type="ARBA" id="ARBA00022597"/>
    </source>
</evidence>
<dbReference type="SUPFAM" id="SSF56935">
    <property type="entry name" value="Porins"/>
    <property type="match status" value="1"/>
</dbReference>
<reference evidence="13 14" key="1">
    <citation type="submission" date="2018-03" db="EMBL/GenBank/DDBJ databases">
        <title>Whole genome sequencing of Histamine producing bacteria.</title>
        <authorList>
            <person name="Butler K."/>
        </authorList>
    </citation>
    <scope>NUCLEOTIDE SEQUENCE [LARGE SCALE GENOMIC DNA]</scope>
    <source>
        <strain evidence="13 14">ATCC 19614</strain>
    </source>
</reference>
<dbReference type="Pfam" id="PF02264">
    <property type="entry name" value="LamB"/>
    <property type="match status" value="1"/>
</dbReference>
<dbReference type="AlphaFoldDB" id="A0A2T3L4E4"/>
<comment type="similarity">
    <text evidence="2 12">Belongs to the porin LamB (TC 1.B.3) family.</text>
</comment>
<evidence type="ECO:0000256" key="1">
    <source>
        <dbReference type="ARBA" id="ARBA00004571"/>
    </source>
</evidence>
<dbReference type="InterPro" id="IPR023738">
    <property type="entry name" value="Maltoporin"/>
</dbReference>
<dbReference type="GO" id="GO:0046930">
    <property type="term" value="C:pore complex"/>
    <property type="evidence" value="ECO:0007669"/>
    <property type="project" value="UniProtKB-KW"/>
</dbReference>
<dbReference type="CDD" id="cd01346">
    <property type="entry name" value="Maltoporin-like"/>
    <property type="match status" value="1"/>
</dbReference>
<feature type="site" description="Greasy slide, important in sugar transport" evidence="12">
    <location>
        <position position="36"/>
    </location>
</feature>
<comment type="caution">
    <text evidence="12">Lacks conserved residue(s) required for the propagation of feature annotation.</text>
</comment>
<accession>A0A2T3L4E4</accession>
<dbReference type="GO" id="GO:0009279">
    <property type="term" value="C:cell outer membrane"/>
    <property type="evidence" value="ECO:0007669"/>
    <property type="project" value="UniProtKB-SubCell"/>
</dbReference>
<evidence type="ECO:0000256" key="7">
    <source>
        <dbReference type="ARBA" id="ARBA00022729"/>
    </source>
</evidence>
<feature type="site" description="Greasy slide, important in sugar transport" evidence="12">
    <location>
        <position position="68"/>
    </location>
</feature>
<evidence type="ECO:0000256" key="11">
    <source>
        <dbReference type="ARBA" id="ARBA00023237"/>
    </source>
</evidence>
<feature type="site" description="Greasy slide, important in sugar transport" evidence="12">
    <location>
        <position position="420"/>
    </location>
</feature>
<keyword evidence="14" id="KW-1185">Reference proteome</keyword>
<keyword evidence="6 12" id="KW-0812">Transmembrane</keyword>
<keyword evidence="3 12" id="KW-0813">Transport</keyword>
<comment type="function">
    <text evidence="12">Involved in the transport of maltose and maltodextrins.</text>
</comment>
<dbReference type="InterPro" id="IPR003192">
    <property type="entry name" value="Porin_LamB"/>
</dbReference>
<evidence type="ECO:0000256" key="10">
    <source>
        <dbReference type="ARBA" id="ARBA00023136"/>
    </source>
</evidence>
<evidence type="ECO:0000256" key="2">
    <source>
        <dbReference type="ARBA" id="ARBA00007055"/>
    </source>
</evidence>
<evidence type="ECO:0000256" key="12">
    <source>
        <dbReference type="HAMAP-Rule" id="MF_01301"/>
    </source>
</evidence>
<keyword evidence="7 12" id="KW-0732">Signal</keyword>
<dbReference type="HAMAP" id="MF_01301">
    <property type="entry name" value="LamB"/>
    <property type="match status" value="1"/>
</dbReference>
<keyword evidence="9 12" id="KW-0626">Porin</keyword>
<organism evidence="13 14">
    <name type="scientific">Photobacterium indicum</name>
    <dbReference type="NCBI Taxonomy" id="81447"/>
    <lineage>
        <taxon>Bacteria</taxon>
        <taxon>Pseudomonadati</taxon>
        <taxon>Pseudomonadota</taxon>
        <taxon>Gammaproteobacteria</taxon>
        <taxon>Vibrionales</taxon>
        <taxon>Vibrionaceae</taxon>
        <taxon>Photobacterium</taxon>
    </lineage>
</organism>
<evidence type="ECO:0000256" key="6">
    <source>
        <dbReference type="ARBA" id="ARBA00022692"/>
    </source>
</evidence>
<proteinExistence type="evidence at transcript level"/>
<keyword evidence="5 12" id="KW-0762">Sugar transport</keyword>
<evidence type="ECO:0000256" key="4">
    <source>
        <dbReference type="ARBA" id="ARBA00022452"/>
    </source>
</evidence>
<dbReference type="Proteomes" id="UP000241803">
    <property type="component" value="Unassembled WGS sequence"/>
</dbReference>
<keyword evidence="10 12" id="KW-0472">Membrane</keyword>
<keyword evidence="4 12" id="KW-1134">Transmembrane beta strand</keyword>
<feature type="site" description="Greasy slide, important in sugar transport" evidence="12">
    <location>
        <position position="382"/>
    </location>
</feature>
<evidence type="ECO:0000313" key="13">
    <source>
        <dbReference type="EMBL" id="PSV44381.1"/>
    </source>
</evidence>
<dbReference type="GO" id="GO:0015481">
    <property type="term" value="F:maltose transporting porin activity"/>
    <property type="evidence" value="ECO:0007669"/>
    <property type="project" value="InterPro"/>
</dbReference>
<keyword evidence="11 12" id="KW-0998">Cell outer membrane</keyword>
<dbReference type="EMBL" id="PYOC01000009">
    <property type="protein sequence ID" value="PSV44381.1"/>
    <property type="molecule type" value="Genomic_DNA"/>
</dbReference>
<dbReference type="GO" id="GO:0042958">
    <property type="term" value="F:maltodextrin transmembrane transporter activity"/>
    <property type="evidence" value="ECO:0007669"/>
    <property type="project" value="InterPro"/>
</dbReference>
<gene>
    <name evidence="12" type="primary">lamB</name>
    <name evidence="13" type="ORF">C9J47_19755</name>
</gene>
<comment type="induction">
    <text evidence="12">By maltose.</text>
</comment>
<dbReference type="GO" id="GO:0006811">
    <property type="term" value="P:monoatomic ion transport"/>
    <property type="evidence" value="ECO:0007669"/>
    <property type="project" value="UniProtKB-KW"/>
</dbReference>
<evidence type="ECO:0000256" key="8">
    <source>
        <dbReference type="ARBA" id="ARBA00023065"/>
    </source>
</evidence>
<dbReference type="Gene3D" id="2.40.170.10">
    <property type="entry name" value="Porin, LamB type"/>
    <property type="match status" value="1"/>
</dbReference>
<dbReference type="PANTHER" id="PTHR38762:SF1">
    <property type="entry name" value="CRYPTIC OUTER MEMBRANE PORIN BGLH-RELATED"/>
    <property type="match status" value="1"/>
</dbReference>
<dbReference type="PANTHER" id="PTHR38762">
    <property type="entry name" value="CRYPTIC OUTER MEMBRANE PORIN BGLH-RELATED"/>
    <property type="match status" value="1"/>
</dbReference>
<evidence type="ECO:0000256" key="9">
    <source>
        <dbReference type="ARBA" id="ARBA00023114"/>
    </source>
</evidence>
<name>A0A2T3L4E4_9GAMM</name>
<dbReference type="InterPro" id="IPR050286">
    <property type="entry name" value="G_neg_Bact_CarbUptk_Porin"/>
</dbReference>
<comment type="subunit">
    <text evidence="12">Homotrimer formed of three 18-stranded antiparallel beta-barrels, containing three independent channels.</text>
</comment>
<dbReference type="NCBIfam" id="NF006860">
    <property type="entry name" value="PRK09360.1"/>
    <property type="match status" value="1"/>
</dbReference>
<comment type="caution">
    <text evidence="13">The sequence shown here is derived from an EMBL/GenBank/DDBJ whole genome shotgun (WGS) entry which is preliminary data.</text>
</comment>
<evidence type="ECO:0000313" key="14">
    <source>
        <dbReference type="Proteomes" id="UP000241803"/>
    </source>
</evidence>
<sequence length="421" mass="46526">MRGMLPMNRNTLGQAVTIVTIFASATVTAEVDFHGYVRAGIGISGENGQQVRYQSNKVGRLGNEDDLYSEILLGKELYSQDGKSFYVDSMMALLSDGSNDFEGTNTSCELLKNSAGDVDDVSCDNDAEFALRQFNVQAKGLIPSNPDAVSWAGKRYYQRHDIHISDFYYWDTSGSGAGIENLSVGTGKLSLAVLRQDSGDINVNNFDIRYAEIALWQDANLELGFNYGLINETDEQKAEVGEDPLMLTAEMTMANVIGGLNKTIFQYATESYGEQMAGLGAGNSPDATSDDGIDGYRIINWGVIAPTNTWEIGHQIVYANSSFDSQDDHSIFNIVVRPMYKWDENMRTVFEGGWFTEEDNKVDSSGSKFTVAQAWAAGSSFWARPELRVYASYLTDYENDNAFGIGNDTEYNLGVQVEAWW</sequence>
<protein>
    <recommendedName>
        <fullName evidence="12">Maltoporin</fullName>
    </recommendedName>
    <alternativeName>
        <fullName evidence="12">Maltose-inducible porin</fullName>
    </alternativeName>
</protein>
<feature type="site" description="Important in sugar transport" evidence="12">
    <location>
        <position position="168"/>
    </location>
</feature>
<keyword evidence="8 12" id="KW-0406">Ion transport</keyword>
<evidence type="ECO:0000256" key="3">
    <source>
        <dbReference type="ARBA" id="ARBA00022448"/>
    </source>
</evidence>